<dbReference type="Proteomes" id="UP001454036">
    <property type="component" value="Unassembled WGS sequence"/>
</dbReference>
<dbReference type="PANTHER" id="PTHR24559">
    <property type="entry name" value="TRANSPOSON TY3-I GAG-POL POLYPROTEIN"/>
    <property type="match status" value="1"/>
</dbReference>
<keyword evidence="3" id="KW-1185">Reference proteome</keyword>
<evidence type="ECO:0000259" key="1">
    <source>
        <dbReference type="Pfam" id="PF00078"/>
    </source>
</evidence>
<dbReference type="AlphaFoldDB" id="A0AAV3R4V2"/>
<protein>
    <recommendedName>
        <fullName evidence="1">Reverse transcriptase domain-containing protein</fullName>
    </recommendedName>
</protein>
<dbReference type="InterPro" id="IPR043502">
    <property type="entry name" value="DNA/RNA_pol_sf"/>
</dbReference>
<dbReference type="InterPro" id="IPR043128">
    <property type="entry name" value="Rev_trsase/Diguanyl_cyclase"/>
</dbReference>
<dbReference type="InterPro" id="IPR053134">
    <property type="entry name" value="RNA-dir_DNA_polymerase"/>
</dbReference>
<dbReference type="InterPro" id="IPR000477">
    <property type="entry name" value="RT_dom"/>
</dbReference>
<name>A0AAV3R4V2_LITER</name>
<sequence>MLTDFANLNKACTNDYYPLPYLGRLVNIERNMEIYIDDMLVKSRRADDHLGNLRKTREVLRLSRLRINPQKCSFGVTSEKFLGYMIKLPSDELEAKKVVNRSYRFQMIQEEMYKQSHLGHLLFCVPDTNIDQTLYEVHEGHVRGHYIGGALFGLEDNRSKLIPLHPVAEMSPVVCPIPFTMWGIDLVGEFLKPPVKYKMLWSWWTTSVNGSRLPPFSLVSGTKGVLPIEVCLPSIRVIGPGTYKLEELSGNPIDHTWHEIYLKKYYV</sequence>
<organism evidence="2 3">
    <name type="scientific">Lithospermum erythrorhizon</name>
    <name type="common">Purple gromwell</name>
    <name type="synonym">Lithospermum officinale var. erythrorhizon</name>
    <dbReference type="NCBI Taxonomy" id="34254"/>
    <lineage>
        <taxon>Eukaryota</taxon>
        <taxon>Viridiplantae</taxon>
        <taxon>Streptophyta</taxon>
        <taxon>Embryophyta</taxon>
        <taxon>Tracheophyta</taxon>
        <taxon>Spermatophyta</taxon>
        <taxon>Magnoliopsida</taxon>
        <taxon>eudicotyledons</taxon>
        <taxon>Gunneridae</taxon>
        <taxon>Pentapetalae</taxon>
        <taxon>asterids</taxon>
        <taxon>lamiids</taxon>
        <taxon>Boraginales</taxon>
        <taxon>Boraginaceae</taxon>
        <taxon>Boraginoideae</taxon>
        <taxon>Lithospermeae</taxon>
        <taxon>Lithospermum</taxon>
    </lineage>
</organism>
<comment type="caution">
    <text evidence="2">The sequence shown here is derived from an EMBL/GenBank/DDBJ whole genome shotgun (WGS) entry which is preliminary data.</text>
</comment>
<dbReference type="Gene3D" id="3.30.70.270">
    <property type="match status" value="1"/>
</dbReference>
<dbReference type="EMBL" id="BAABME010007679">
    <property type="protein sequence ID" value="GAA0171442.1"/>
    <property type="molecule type" value="Genomic_DNA"/>
</dbReference>
<feature type="domain" description="Reverse transcriptase" evidence="1">
    <location>
        <begin position="29"/>
        <end position="86"/>
    </location>
</feature>
<evidence type="ECO:0000313" key="2">
    <source>
        <dbReference type="EMBL" id="GAA0171442.1"/>
    </source>
</evidence>
<proteinExistence type="predicted"/>
<accession>A0AAV3R4V2</accession>
<dbReference type="SUPFAM" id="SSF56672">
    <property type="entry name" value="DNA/RNA polymerases"/>
    <property type="match status" value="1"/>
</dbReference>
<reference evidence="2 3" key="1">
    <citation type="submission" date="2024-01" db="EMBL/GenBank/DDBJ databases">
        <title>The complete chloroplast genome sequence of Lithospermum erythrorhizon: insights into the phylogenetic relationship among Boraginaceae species and the maternal lineages of purple gromwells.</title>
        <authorList>
            <person name="Okada T."/>
            <person name="Watanabe K."/>
        </authorList>
    </citation>
    <scope>NUCLEOTIDE SEQUENCE [LARGE SCALE GENOMIC DNA]</scope>
</reference>
<dbReference type="PANTHER" id="PTHR24559:SF444">
    <property type="entry name" value="REVERSE TRANSCRIPTASE DOMAIN-CONTAINING PROTEIN"/>
    <property type="match status" value="1"/>
</dbReference>
<dbReference type="Pfam" id="PF00078">
    <property type="entry name" value="RVT_1"/>
    <property type="match status" value="1"/>
</dbReference>
<evidence type="ECO:0000313" key="3">
    <source>
        <dbReference type="Proteomes" id="UP001454036"/>
    </source>
</evidence>
<gene>
    <name evidence="2" type="ORF">LIER_25470</name>
</gene>